<dbReference type="EMBL" id="UAVW01000003">
    <property type="protein sequence ID" value="SQB10309.1"/>
    <property type="molecule type" value="Genomic_DNA"/>
</dbReference>
<accession>A0A2X2W9G6</accession>
<organism evidence="1 2">
    <name type="scientific">Enterocloster clostridioformis</name>
    <dbReference type="NCBI Taxonomy" id="1531"/>
    <lineage>
        <taxon>Bacteria</taxon>
        <taxon>Bacillati</taxon>
        <taxon>Bacillota</taxon>
        <taxon>Clostridia</taxon>
        <taxon>Lachnospirales</taxon>
        <taxon>Lachnospiraceae</taxon>
        <taxon>Enterocloster</taxon>
    </lineage>
</organism>
<evidence type="ECO:0000313" key="1">
    <source>
        <dbReference type="EMBL" id="SQB10309.1"/>
    </source>
</evidence>
<proteinExistence type="predicted"/>
<evidence type="ECO:0000313" key="2">
    <source>
        <dbReference type="Proteomes" id="UP000251853"/>
    </source>
</evidence>
<gene>
    <name evidence="1" type="ORF">NCTC11224_01625</name>
</gene>
<name>A0A2X2W9G6_9FIRM</name>
<reference evidence="1 2" key="1">
    <citation type="submission" date="2018-06" db="EMBL/GenBank/DDBJ databases">
        <authorList>
            <consortium name="Pathogen Informatics"/>
            <person name="Doyle S."/>
        </authorList>
    </citation>
    <scope>NUCLEOTIDE SEQUENCE [LARGE SCALE GENOMIC DNA]</scope>
    <source>
        <strain evidence="1 2">NCTC11224</strain>
    </source>
</reference>
<keyword evidence="2" id="KW-1185">Reference proteome</keyword>
<sequence length="63" mass="7338">MRASLSHARIVNLVLYHLTSHGASTHIIMKIFIKLQVERCLIFSFVRKMGSNMYHVRMNYGCI</sequence>
<dbReference type="Proteomes" id="UP000251853">
    <property type="component" value="Unassembled WGS sequence"/>
</dbReference>
<dbReference type="AlphaFoldDB" id="A0A2X2W9G6"/>
<protein>
    <submittedName>
        <fullName evidence="1">Uncharacterized protein</fullName>
    </submittedName>
</protein>